<gene>
    <name evidence="4" type="ORF">BJ975_002793</name>
    <name evidence="3" type="ORF">IDH50_06770</name>
</gene>
<evidence type="ECO:0000313" key="6">
    <source>
        <dbReference type="Proteomes" id="UP000659061"/>
    </source>
</evidence>
<keyword evidence="2" id="KW-0732">Signal</keyword>
<protein>
    <submittedName>
        <fullName evidence="3">Tripartite tricarboxylate transporter substrate binding protein</fullName>
    </submittedName>
    <submittedName>
        <fullName evidence="4">Tripartite-type tricarboxylate transporter receptor subunit TctC</fullName>
    </submittedName>
</protein>
<evidence type="ECO:0000256" key="2">
    <source>
        <dbReference type="SAM" id="SignalP"/>
    </source>
</evidence>
<evidence type="ECO:0000313" key="5">
    <source>
        <dbReference type="Proteomes" id="UP000587211"/>
    </source>
</evidence>
<dbReference type="Pfam" id="PF03401">
    <property type="entry name" value="TctC"/>
    <property type="match status" value="1"/>
</dbReference>
<dbReference type="PANTHER" id="PTHR42928">
    <property type="entry name" value="TRICARBOXYLATE-BINDING PROTEIN"/>
    <property type="match status" value="1"/>
</dbReference>
<keyword evidence="4" id="KW-0675">Receptor</keyword>
<dbReference type="PIRSF" id="PIRSF017082">
    <property type="entry name" value="YflP"/>
    <property type="match status" value="1"/>
</dbReference>
<organism evidence="3 6">
    <name type="scientific">Aeromicrobium tamlense</name>
    <dbReference type="NCBI Taxonomy" id="375541"/>
    <lineage>
        <taxon>Bacteria</taxon>
        <taxon>Bacillati</taxon>
        <taxon>Actinomycetota</taxon>
        <taxon>Actinomycetes</taxon>
        <taxon>Propionibacteriales</taxon>
        <taxon>Nocardioidaceae</taxon>
        <taxon>Aeromicrobium</taxon>
    </lineage>
</organism>
<dbReference type="Proteomes" id="UP000587211">
    <property type="component" value="Unassembled WGS sequence"/>
</dbReference>
<evidence type="ECO:0000313" key="4">
    <source>
        <dbReference type="EMBL" id="NYI39418.1"/>
    </source>
</evidence>
<dbReference type="PROSITE" id="PS51257">
    <property type="entry name" value="PROKAR_LIPOPROTEIN"/>
    <property type="match status" value="1"/>
</dbReference>
<dbReference type="Proteomes" id="UP000659061">
    <property type="component" value="Unassembled WGS sequence"/>
</dbReference>
<feature type="signal peptide" evidence="2">
    <location>
        <begin position="1"/>
        <end position="18"/>
    </location>
</feature>
<dbReference type="EMBL" id="JACBZN010000001">
    <property type="protein sequence ID" value="NYI39418.1"/>
    <property type="molecule type" value="Genomic_DNA"/>
</dbReference>
<sequence length="326" mass="34022">MKKLSFAALAGVLAVSMAACGDSASSGDAEDYPAGDITMVVAYAAGGPTDLAGRAVAKQFEKDLGVSVVVENLEGASGAVGSAKVINSKPDGLTLGTTTASAISRVPTIEKVGFEAGDGTPIGVVTESPGVFFVKEDSPYKTFDDLLADAKKRPGKITVGAAGAQTPQAVELLRMGTEYDTEFKLVPFQGDAPALTGLLGDNVDVIIPSYNEQVRAQHEAGKIRPLAVMGPDRKEYLGDTPTLAESGFDKLTYGISSFIVIAPKDTPEEIVTKLEDSLEAALEDPATRKAAGELNIPAEFIGSEELQQKIDDEVKDLTPVLKQLFG</sequence>
<dbReference type="RefSeq" id="WP_179427042.1">
    <property type="nucleotide sequence ID" value="NZ_BAAAMP010000002.1"/>
</dbReference>
<proteinExistence type="inferred from homology"/>
<dbReference type="InterPro" id="IPR042100">
    <property type="entry name" value="Bug_dom1"/>
</dbReference>
<dbReference type="CDD" id="cd07012">
    <property type="entry name" value="PBP2_Bug_TTT"/>
    <property type="match status" value="1"/>
</dbReference>
<dbReference type="PANTHER" id="PTHR42928:SF5">
    <property type="entry name" value="BLR1237 PROTEIN"/>
    <property type="match status" value="1"/>
</dbReference>
<reference evidence="4 5" key="1">
    <citation type="submission" date="2020-07" db="EMBL/GenBank/DDBJ databases">
        <title>Sequencing the genomes of 1000 actinobacteria strains.</title>
        <authorList>
            <person name="Klenk H.-P."/>
        </authorList>
    </citation>
    <scope>NUCLEOTIDE SEQUENCE [LARGE SCALE GENOMIC DNA]</scope>
    <source>
        <strain evidence="4 5">DSM 19087</strain>
    </source>
</reference>
<keyword evidence="5" id="KW-1185">Reference proteome</keyword>
<evidence type="ECO:0000256" key="1">
    <source>
        <dbReference type="ARBA" id="ARBA00006987"/>
    </source>
</evidence>
<dbReference type="Gene3D" id="3.40.190.150">
    <property type="entry name" value="Bordetella uptake gene, domain 1"/>
    <property type="match status" value="1"/>
</dbReference>
<comment type="caution">
    <text evidence="3">The sequence shown here is derived from an EMBL/GenBank/DDBJ whole genome shotgun (WGS) entry which is preliminary data.</text>
</comment>
<name>A0A8I0FTD0_9ACTN</name>
<comment type="similarity">
    <text evidence="1">Belongs to the UPF0065 (bug) family.</text>
</comment>
<dbReference type="Gene3D" id="3.40.190.10">
    <property type="entry name" value="Periplasmic binding protein-like II"/>
    <property type="match status" value="1"/>
</dbReference>
<feature type="chain" id="PRO_5039412687" evidence="2">
    <location>
        <begin position="19"/>
        <end position="326"/>
    </location>
</feature>
<dbReference type="InterPro" id="IPR005064">
    <property type="entry name" value="BUG"/>
</dbReference>
<accession>A0A8I0FTD0</accession>
<dbReference type="EMBL" id="JACWMT010000001">
    <property type="protein sequence ID" value="MBD1269925.1"/>
    <property type="molecule type" value="Genomic_DNA"/>
</dbReference>
<reference evidence="3" key="2">
    <citation type="submission" date="2020-09" db="EMBL/GenBank/DDBJ databases">
        <title>Novel species in genus Aeromicrobium.</title>
        <authorList>
            <person name="Zhang G."/>
        </authorList>
    </citation>
    <scope>NUCLEOTIDE SEQUENCE</scope>
    <source>
        <strain evidence="3">SSW1-57</strain>
    </source>
</reference>
<dbReference type="SUPFAM" id="SSF53850">
    <property type="entry name" value="Periplasmic binding protein-like II"/>
    <property type="match status" value="1"/>
</dbReference>
<dbReference type="AlphaFoldDB" id="A0A8I0FTD0"/>
<evidence type="ECO:0000313" key="3">
    <source>
        <dbReference type="EMBL" id="MBD1269925.1"/>
    </source>
</evidence>